<comment type="caution">
    <text evidence="5">The sequence shown here is derived from an EMBL/GenBank/DDBJ whole genome shotgun (WGS) entry which is preliminary data.</text>
</comment>
<evidence type="ECO:0000256" key="2">
    <source>
        <dbReference type="ARBA" id="ARBA00022840"/>
    </source>
</evidence>
<feature type="region of interest" description="Disordered" evidence="3">
    <location>
        <begin position="420"/>
        <end position="449"/>
    </location>
</feature>
<accession>A0ABR2YHI1</accession>
<evidence type="ECO:0000259" key="4">
    <source>
        <dbReference type="Pfam" id="PF06414"/>
    </source>
</evidence>
<organism evidence="5 6">
    <name type="scientific">Coccomyxa subellipsoidea</name>
    <dbReference type="NCBI Taxonomy" id="248742"/>
    <lineage>
        <taxon>Eukaryota</taxon>
        <taxon>Viridiplantae</taxon>
        <taxon>Chlorophyta</taxon>
        <taxon>core chlorophytes</taxon>
        <taxon>Trebouxiophyceae</taxon>
        <taxon>Trebouxiophyceae incertae sedis</taxon>
        <taxon>Coccomyxaceae</taxon>
        <taxon>Coccomyxa</taxon>
    </lineage>
</organism>
<keyword evidence="1" id="KW-0547">Nucleotide-binding</keyword>
<sequence>MLPCHCSSCSQQRARRHRLSWHQGAGATASASATSQIEDPLKSGLIAGNAHVVAQALAKVDSTTNAQAAKRATADAFTQASKAAARASHLTTHHPQGGDALSGYASAAAEAFAQGDGTADAWVRAWIAAIAQYGCDAVKPALAAAAAQAQAQTGANFAQAVAPASSVQQCLLARELLARARRYEQRTAEAEACTEATPRSTFDSIPSLIPSDINLPEQVFGEQVSCGSPYGSPEVLDFPTYCACRFLDTAPKNPENGDIFEALKTMSAYFLRADAHSICQCIQAFGLNDLLFSIVRLERLFARSRETSPVRRELTNTGLALRDALAECQNSSENRHPSASAASKEVCAVKEVVGFLMHEIECILHEYLSFNWDRVDDIYDANAMYLSADGLKCLWSSHSNLQSLHGSSNSLGASPTASNSSAFFGSRTQSEVDEGSAHSPTSTNGSLPTGFEMETFEEYLAAKRSQSTNGSLNGSVVKAEAAEKSAEAMRNARSHVRAVKNWRRAKYAVTKKITEDMLGVQRKFQTLYEIFSELNRSGSGRSEAQERGPVLLLLGGGMAAGKSTVREIIGHDDFWSKVGKDAVVIEADAIKNRDVMLKHLSSSDFTKNDPTLSSYVHEYSTKAAEAMLVAAVNKQKDIVFDGTMTWAPFVEQTIAMVRDHQHNYRRGPGYFTNEHGETVERYWDRDNCVEPDEAKRPYRIELVGVTCDPGLAVARGVWRKLRTGRSVPISSQLRSHRLFSDNWERLAHLTDSATLYHTGSALTTFNKGDVNLNPKVIAHRSSATRGEMLVNSRAYRQFCHKARLYDAARCRGELFPNARSDHDKVPVSHEDQMSTLRQVFQAADRRERRERQQRRKPANNSDQPPVNEMPADAGPAGAAPADLATPKVANPYAVAASVAR</sequence>
<feature type="region of interest" description="Disordered" evidence="3">
    <location>
        <begin position="841"/>
        <end position="887"/>
    </location>
</feature>
<reference evidence="5 6" key="1">
    <citation type="journal article" date="2024" name="Nat. Commun.">
        <title>Phylogenomics reveals the evolutionary origins of lichenization in chlorophyte algae.</title>
        <authorList>
            <person name="Puginier C."/>
            <person name="Libourel C."/>
            <person name="Otte J."/>
            <person name="Skaloud P."/>
            <person name="Haon M."/>
            <person name="Grisel S."/>
            <person name="Petersen M."/>
            <person name="Berrin J.G."/>
            <person name="Delaux P.M."/>
            <person name="Dal Grande F."/>
            <person name="Keller J."/>
        </authorList>
    </citation>
    <scope>NUCLEOTIDE SEQUENCE [LARGE SCALE GENOMIC DNA]</scope>
    <source>
        <strain evidence="5 6">SAG 216-7</strain>
    </source>
</reference>
<dbReference type="InterPro" id="IPR027417">
    <property type="entry name" value="P-loop_NTPase"/>
</dbReference>
<keyword evidence="2" id="KW-0067">ATP-binding</keyword>
<feature type="compositionally biased region" description="Polar residues" evidence="3">
    <location>
        <begin position="420"/>
        <end position="429"/>
    </location>
</feature>
<gene>
    <name evidence="5" type="ORF">WJX75_002717</name>
</gene>
<protein>
    <recommendedName>
        <fullName evidence="4">Zeta toxin domain-containing protein</fullName>
    </recommendedName>
</protein>
<dbReference type="Proteomes" id="UP001491310">
    <property type="component" value="Unassembled WGS sequence"/>
</dbReference>
<evidence type="ECO:0000256" key="1">
    <source>
        <dbReference type="ARBA" id="ARBA00022741"/>
    </source>
</evidence>
<dbReference type="PANTHER" id="PTHR31153:SF1">
    <property type="entry name" value="CALMODULIN CALCIUM-DEPENDENT NAD KINASE"/>
    <property type="match status" value="1"/>
</dbReference>
<evidence type="ECO:0000313" key="5">
    <source>
        <dbReference type="EMBL" id="KAK9905596.1"/>
    </source>
</evidence>
<keyword evidence="6" id="KW-1185">Reference proteome</keyword>
<dbReference type="InterPro" id="IPR044802">
    <property type="entry name" value="NADKc-like"/>
</dbReference>
<dbReference type="Pfam" id="PF06414">
    <property type="entry name" value="Zeta_toxin"/>
    <property type="match status" value="1"/>
</dbReference>
<dbReference type="InterPro" id="IPR010488">
    <property type="entry name" value="Zeta_toxin_domain"/>
</dbReference>
<dbReference type="Gene3D" id="3.40.50.300">
    <property type="entry name" value="P-loop containing nucleotide triphosphate hydrolases"/>
    <property type="match status" value="1"/>
</dbReference>
<evidence type="ECO:0000313" key="6">
    <source>
        <dbReference type="Proteomes" id="UP001491310"/>
    </source>
</evidence>
<dbReference type="PANTHER" id="PTHR31153">
    <property type="entry name" value="CALMODULIN CALCIUM-DEPENDENT NAD KINASE"/>
    <property type="match status" value="1"/>
</dbReference>
<feature type="domain" description="Zeta toxin" evidence="4">
    <location>
        <begin position="545"/>
        <end position="655"/>
    </location>
</feature>
<dbReference type="EMBL" id="JALJOT010000011">
    <property type="protein sequence ID" value="KAK9905596.1"/>
    <property type="molecule type" value="Genomic_DNA"/>
</dbReference>
<feature type="compositionally biased region" description="Low complexity" evidence="3">
    <location>
        <begin position="870"/>
        <end position="882"/>
    </location>
</feature>
<feature type="compositionally biased region" description="Polar residues" evidence="3">
    <location>
        <begin position="438"/>
        <end position="447"/>
    </location>
</feature>
<evidence type="ECO:0000256" key="3">
    <source>
        <dbReference type="SAM" id="MobiDB-lite"/>
    </source>
</evidence>
<name>A0ABR2YHI1_9CHLO</name>
<proteinExistence type="predicted"/>